<organism evidence="1">
    <name type="scientific">marine sediment metagenome</name>
    <dbReference type="NCBI Taxonomy" id="412755"/>
    <lineage>
        <taxon>unclassified sequences</taxon>
        <taxon>metagenomes</taxon>
        <taxon>ecological metagenomes</taxon>
    </lineage>
</organism>
<sequence length="453" mass="49092">SVVREEACARLIDHIAAKYLISRTATRLVRLGQWRSLIQSLGRHLSSEQRSHWAENIKAGYASGEEDLKALKFGQVKSLGRMLAEMDKKAGSGLMLAWLAANDQAALADVSAKELAGMASLLSLAEPAKRAEMINRFDQHWEASHASEPLKWKECVAISVAWRRMRDKDKAKTWATRAYQVALGTQEARAEADAETLEAVADALRLVGLTGKGTGYAGFATAAARLAREGKLPGQGLRFYYTSAFMLGTPETVQTVQAELVDGQGKLRLGVAKLLTQVHASSYGDIKVWRAYVDGRLAASADGDAKALWLLAKARVEPATRAEPMWALAKPWLNQAMAEAISGPVRLAVVGEFRTYYKVMGRPDVAAGMLGSVKGQFTGAELATVDGWLKEARDSAESKASAAARKKAARAVRRKELRLEYYRKRLAVAESGGDSGKAARLRAAIGRLTAVVP</sequence>
<dbReference type="AlphaFoldDB" id="A0A0F9AKW1"/>
<name>A0A0F9AKW1_9ZZZZ</name>
<feature type="non-terminal residue" evidence="1">
    <location>
        <position position="1"/>
    </location>
</feature>
<gene>
    <name evidence="1" type="ORF">LCGC14_2637980</name>
</gene>
<proteinExistence type="predicted"/>
<protein>
    <submittedName>
        <fullName evidence="1">Uncharacterized protein</fullName>
    </submittedName>
</protein>
<dbReference type="EMBL" id="LAZR01045417">
    <property type="protein sequence ID" value="KKK98915.1"/>
    <property type="molecule type" value="Genomic_DNA"/>
</dbReference>
<comment type="caution">
    <text evidence="1">The sequence shown here is derived from an EMBL/GenBank/DDBJ whole genome shotgun (WGS) entry which is preliminary data.</text>
</comment>
<evidence type="ECO:0000313" key="1">
    <source>
        <dbReference type="EMBL" id="KKK98915.1"/>
    </source>
</evidence>
<accession>A0A0F9AKW1</accession>
<reference evidence="1" key="1">
    <citation type="journal article" date="2015" name="Nature">
        <title>Complex archaea that bridge the gap between prokaryotes and eukaryotes.</title>
        <authorList>
            <person name="Spang A."/>
            <person name="Saw J.H."/>
            <person name="Jorgensen S.L."/>
            <person name="Zaremba-Niedzwiedzka K."/>
            <person name="Martijn J."/>
            <person name="Lind A.E."/>
            <person name="van Eijk R."/>
            <person name="Schleper C."/>
            <person name="Guy L."/>
            <person name="Ettema T.J."/>
        </authorList>
    </citation>
    <scope>NUCLEOTIDE SEQUENCE</scope>
</reference>